<dbReference type="Pfam" id="PF00149">
    <property type="entry name" value="Metallophos"/>
    <property type="match status" value="1"/>
</dbReference>
<gene>
    <name evidence="4" type="ORF">EV643_107307</name>
</gene>
<dbReference type="PANTHER" id="PTHR22953">
    <property type="entry name" value="ACID PHOSPHATASE RELATED"/>
    <property type="match status" value="1"/>
</dbReference>
<dbReference type="GO" id="GO:0003993">
    <property type="term" value="F:acid phosphatase activity"/>
    <property type="evidence" value="ECO:0007669"/>
    <property type="project" value="InterPro"/>
</dbReference>
<evidence type="ECO:0000259" key="3">
    <source>
        <dbReference type="Pfam" id="PF00149"/>
    </source>
</evidence>
<reference evidence="4 5" key="1">
    <citation type="submission" date="2019-03" db="EMBL/GenBank/DDBJ databases">
        <title>Genomic Encyclopedia of Type Strains, Phase III (KMG-III): the genomes of soil and plant-associated and newly described type strains.</title>
        <authorList>
            <person name="Whitman W."/>
        </authorList>
    </citation>
    <scope>NUCLEOTIDE SEQUENCE [LARGE SCALE GENOMIC DNA]</scope>
    <source>
        <strain evidence="4 5">VKM Ac-2527</strain>
    </source>
</reference>
<evidence type="ECO:0000313" key="4">
    <source>
        <dbReference type="EMBL" id="TDO48677.1"/>
    </source>
</evidence>
<dbReference type="Proteomes" id="UP000295388">
    <property type="component" value="Unassembled WGS sequence"/>
</dbReference>
<proteinExistence type="predicted"/>
<dbReference type="PROSITE" id="PS51257">
    <property type="entry name" value="PROKAR_LIPOPROTEIN"/>
    <property type="match status" value="1"/>
</dbReference>
<dbReference type="PANTHER" id="PTHR22953:SF153">
    <property type="entry name" value="PURPLE ACID PHOSPHATASE"/>
    <property type="match status" value="1"/>
</dbReference>
<comment type="caution">
    <text evidence="4">The sequence shown here is derived from an EMBL/GenBank/DDBJ whole genome shotgun (WGS) entry which is preliminary data.</text>
</comment>
<evidence type="ECO:0000256" key="2">
    <source>
        <dbReference type="SAM" id="SignalP"/>
    </source>
</evidence>
<evidence type="ECO:0000313" key="5">
    <source>
        <dbReference type="Proteomes" id="UP000295388"/>
    </source>
</evidence>
<evidence type="ECO:0000256" key="1">
    <source>
        <dbReference type="ARBA" id="ARBA00022729"/>
    </source>
</evidence>
<dbReference type="InterPro" id="IPR004843">
    <property type="entry name" value="Calcineurin-like_PHP"/>
</dbReference>
<feature type="domain" description="Calcineurin-like phosphoesterase" evidence="3">
    <location>
        <begin position="50"/>
        <end position="227"/>
    </location>
</feature>
<accession>A0A4R6KEH7</accession>
<feature type="signal peptide" evidence="2">
    <location>
        <begin position="1"/>
        <end position="19"/>
    </location>
</feature>
<keyword evidence="1 2" id="KW-0732">Signal</keyword>
<dbReference type="EMBL" id="SNWQ01000007">
    <property type="protein sequence ID" value="TDO48677.1"/>
    <property type="molecule type" value="Genomic_DNA"/>
</dbReference>
<dbReference type="InterPro" id="IPR039331">
    <property type="entry name" value="PAPs-like"/>
</dbReference>
<sequence length="308" mass="32871">MLLRLLGAAILGAGCVACADDSAVPPPGPPATVGNSRPNPTATGAVLVGAGDIGVCGETSDESTANLLDQIPGVVFTTGDNVYDDGTAKDFSSCFQPSWGRHRDRMRPAPGNHDYDTEDARGYFGYFGTAAGDPAKGYYSYNLGAWHIVVLNSNCDQIGGCFDESEQARWLAADLAATPTRCTLAYWHHPYFTSGGNHKPEKSMQALVEVLYAAGADVVVAGHNHNYERFGKQNPAYDPDDARGLRAFVVGTGGGGLYDFDTVAPNSESRTDDTHGVLKFTLDAESYRWEFIPVPGKTYTDEGTDVCH</sequence>
<dbReference type="Gene3D" id="3.60.21.10">
    <property type="match status" value="1"/>
</dbReference>
<dbReference type="InterPro" id="IPR029052">
    <property type="entry name" value="Metallo-depent_PP-like"/>
</dbReference>
<dbReference type="AlphaFoldDB" id="A0A4R6KEH7"/>
<dbReference type="SUPFAM" id="SSF56300">
    <property type="entry name" value="Metallo-dependent phosphatases"/>
    <property type="match status" value="1"/>
</dbReference>
<feature type="chain" id="PRO_5020426071" evidence="2">
    <location>
        <begin position="20"/>
        <end position="308"/>
    </location>
</feature>
<keyword evidence="5" id="KW-1185">Reference proteome</keyword>
<protein>
    <submittedName>
        <fullName evidence="4">Calcineurin-like phosphoesterase family protein</fullName>
    </submittedName>
</protein>
<organism evidence="4 5">
    <name type="scientific">Kribbella caucasensis</name>
    <dbReference type="NCBI Taxonomy" id="2512215"/>
    <lineage>
        <taxon>Bacteria</taxon>
        <taxon>Bacillati</taxon>
        <taxon>Actinomycetota</taxon>
        <taxon>Actinomycetes</taxon>
        <taxon>Propionibacteriales</taxon>
        <taxon>Kribbellaceae</taxon>
        <taxon>Kribbella</taxon>
    </lineage>
</organism>
<name>A0A4R6KEH7_9ACTN</name>